<dbReference type="GO" id="GO:0006310">
    <property type="term" value="P:DNA recombination"/>
    <property type="evidence" value="ECO:0007669"/>
    <property type="project" value="UniProtKB-KW"/>
</dbReference>
<evidence type="ECO:0000256" key="6">
    <source>
        <dbReference type="ARBA" id="ARBA00022842"/>
    </source>
</evidence>
<evidence type="ECO:0000256" key="5">
    <source>
        <dbReference type="ARBA" id="ARBA00022801"/>
    </source>
</evidence>
<dbReference type="InterPro" id="IPR050951">
    <property type="entry name" value="Retrovirus_Pol_polyprotein"/>
</dbReference>
<keyword evidence="4" id="KW-0064">Aspartyl protease</keyword>
<dbReference type="InterPro" id="IPR043128">
    <property type="entry name" value="Rev_trsase/Diguanyl_cyclase"/>
</dbReference>
<keyword evidence="3" id="KW-0479">Metal-binding</keyword>
<reference evidence="16" key="1">
    <citation type="submission" date="2025-08" db="UniProtKB">
        <authorList>
            <consortium name="Ensembl"/>
        </authorList>
    </citation>
    <scope>IDENTIFICATION</scope>
</reference>
<dbReference type="GO" id="GO:0003964">
    <property type="term" value="F:RNA-directed DNA polymerase activity"/>
    <property type="evidence" value="ECO:0007669"/>
    <property type="project" value="UniProtKB-KW"/>
</dbReference>
<dbReference type="GO" id="GO:0003677">
    <property type="term" value="F:DNA binding"/>
    <property type="evidence" value="ECO:0007669"/>
    <property type="project" value="UniProtKB-KW"/>
</dbReference>
<keyword evidence="10" id="KW-0238">DNA-binding</keyword>
<dbReference type="Gene3D" id="1.10.340.70">
    <property type="match status" value="1"/>
</dbReference>
<dbReference type="InterPro" id="IPR041577">
    <property type="entry name" value="RT_RNaseH_2"/>
</dbReference>
<dbReference type="PANTHER" id="PTHR37984:SF5">
    <property type="entry name" value="PROTEIN NYNRIN-LIKE"/>
    <property type="match status" value="1"/>
</dbReference>
<evidence type="ECO:0000259" key="15">
    <source>
        <dbReference type="PROSITE" id="PS50994"/>
    </source>
</evidence>
<dbReference type="SUPFAM" id="SSF53098">
    <property type="entry name" value="Ribonuclease H-like"/>
    <property type="match status" value="1"/>
</dbReference>
<dbReference type="GO" id="GO:0006508">
    <property type="term" value="P:proteolysis"/>
    <property type="evidence" value="ECO:0007669"/>
    <property type="project" value="UniProtKB-KW"/>
</dbReference>
<dbReference type="GO" id="GO:0015074">
    <property type="term" value="P:DNA integration"/>
    <property type="evidence" value="ECO:0007669"/>
    <property type="project" value="UniProtKB-KW"/>
</dbReference>
<dbReference type="Gene3D" id="3.30.70.270">
    <property type="match status" value="1"/>
</dbReference>
<dbReference type="FunFam" id="3.10.20.370:FF:000003">
    <property type="entry name" value="Transposon Tf2-6 polyprotein"/>
    <property type="match status" value="1"/>
</dbReference>
<feature type="domain" description="Chromo" evidence="14">
    <location>
        <begin position="634"/>
        <end position="692"/>
    </location>
</feature>
<keyword evidence="9" id="KW-0239">DNA-directed DNA polymerase</keyword>
<evidence type="ECO:0000259" key="14">
    <source>
        <dbReference type="PROSITE" id="PS50013"/>
    </source>
</evidence>
<proteinExistence type="predicted"/>
<dbReference type="Gene3D" id="2.40.50.40">
    <property type="match status" value="1"/>
</dbReference>
<dbReference type="Gene3D" id="3.30.420.10">
    <property type="entry name" value="Ribonuclease H-like superfamily/Ribonuclease H"/>
    <property type="match status" value="1"/>
</dbReference>
<accession>A0A8C6UZW3</accession>
<evidence type="ECO:0000256" key="8">
    <source>
        <dbReference type="ARBA" id="ARBA00022918"/>
    </source>
</evidence>
<evidence type="ECO:0000256" key="9">
    <source>
        <dbReference type="ARBA" id="ARBA00022932"/>
    </source>
</evidence>
<feature type="domain" description="Integrase catalytic" evidence="15">
    <location>
        <begin position="333"/>
        <end position="492"/>
    </location>
</feature>
<dbReference type="SUPFAM" id="SSF54160">
    <property type="entry name" value="Chromo domain-like"/>
    <property type="match status" value="1"/>
</dbReference>
<evidence type="ECO:0000313" key="17">
    <source>
        <dbReference type="Proteomes" id="UP000694523"/>
    </source>
</evidence>
<sequence length="699" mass="79151">MDPTKIAAVKEWPSPSSRKELQRFLGFANFYRRFIRNYSNLASPLTALTSTVVPFVWSAEAELAFEELKHRFTSAPVLMQPNPELQFVVEVDASNSGVGAVLSQRCPSDQKLHPCAYFSRKLSVAERNYDIGNRELLAIKLALEEWRHWLEGSTHPFIVWSDHKNLQYIQSAKRLNSRQARWALFFDRFNFSVTYRPGSRNVKPDALSRIFSSDSLSFESEPILPASRFVAMISWGIESRVRLAQQNHPDPGNGPPGSLFVPDPVRSDVLQWAHGTHLTCHPGVTRTLAVLRRRFWWPTMEKDTKEFVSACTVCSQNKTSNRPPSGLLQPLPIPSRPWSHISLDFVTGLPSSNGNTVVLTIVDRFSKCAHFVPLPKLPSSRETADLLVEHVFRSHGIPSDIVSDRGPQFTSQVWRAFCSALEIDVSLSSGFHPQSNGQSERANQQMEVALRCVSSTNPSSWSKYLPWVEYAHNTLVNSSLGMSPFECCHGYQPPLFADQEQELAVPSVQDHLTRCHQVWSRARSALVRASEKSQDQANCHRTPAPSYSPGQKVWLSTRDLPLRVESKKLSQRFIGPFEVDKVINPSAVRLKLPTTLRIHPTFHVSRVKPVQSSSLCPAAPPPPPPRLIDDHPAYTVRRILDVRRRGRGHQFLVDWEGYGPEERSWVPRKNILDPSLIRDFYRLRPEKRDRPPGGVRRGG</sequence>
<keyword evidence="17" id="KW-1185">Reference proteome</keyword>
<name>A0A8C6UZW3_9GOBI</name>
<dbReference type="GO" id="GO:0046872">
    <property type="term" value="F:metal ion binding"/>
    <property type="evidence" value="ECO:0007669"/>
    <property type="project" value="UniProtKB-KW"/>
</dbReference>
<dbReference type="GO" id="GO:0005634">
    <property type="term" value="C:nucleus"/>
    <property type="evidence" value="ECO:0007669"/>
    <property type="project" value="UniProtKB-SubCell"/>
</dbReference>
<dbReference type="PROSITE" id="PS50994">
    <property type="entry name" value="INTEGRASE"/>
    <property type="match status" value="1"/>
</dbReference>
<keyword evidence="11" id="KW-0233">DNA recombination</keyword>
<dbReference type="Ensembl" id="ENSNMLT00000048503.1">
    <property type="protein sequence ID" value="ENSNMLP00000043699.1"/>
    <property type="gene ID" value="ENSNMLG00000026485.1"/>
</dbReference>
<dbReference type="InterPro" id="IPR001584">
    <property type="entry name" value="Integrase_cat-core"/>
</dbReference>
<evidence type="ECO:0000256" key="4">
    <source>
        <dbReference type="ARBA" id="ARBA00022750"/>
    </source>
</evidence>
<evidence type="ECO:0000256" key="3">
    <source>
        <dbReference type="ARBA" id="ARBA00022723"/>
    </source>
</evidence>
<dbReference type="Pfam" id="PF00665">
    <property type="entry name" value="rve"/>
    <property type="match status" value="1"/>
</dbReference>
<dbReference type="InterPro" id="IPR016197">
    <property type="entry name" value="Chromo-like_dom_sf"/>
</dbReference>
<dbReference type="InterPro" id="IPR023780">
    <property type="entry name" value="Chromo_domain"/>
</dbReference>
<evidence type="ECO:0000256" key="12">
    <source>
        <dbReference type="ARBA" id="ARBA00023268"/>
    </source>
</evidence>
<dbReference type="SMART" id="SM00298">
    <property type="entry name" value="CHROMO"/>
    <property type="match status" value="1"/>
</dbReference>
<dbReference type="FunFam" id="1.10.340.70:FF:000001">
    <property type="entry name" value="Retrovirus-related Pol polyprotein from transposon gypsy-like Protein"/>
    <property type="match status" value="1"/>
</dbReference>
<reference evidence="16" key="2">
    <citation type="submission" date="2025-09" db="UniProtKB">
        <authorList>
            <consortium name="Ensembl"/>
        </authorList>
    </citation>
    <scope>IDENTIFICATION</scope>
</reference>
<evidence type="ECO:0000313" key="16">
    <source>
        <dbReference type="Ensembl" id="ENSNMLP00000043699.1"/>
    </source>
</evidence>
<dbReference type="InterPro" id="IPR036397">
    <property type="entry name" value="RNaseH_sf"/>
</dbReference>
<dbReference type="Pfam" id="PF17919">
    <property type="entry name" value="RT_RNaseH_2"/>
    <property type="match status" value="1"/>
</dbReference>
<dbReference type="InterPro" id="IPR041588">
    <property type="entry name" value="Integrase_H2C2"/>
</dbReference>
<keyword evidence="12" id="KW-0511">Multifunctional enzyme</keyword>
<dbReference type="PANTHER" id="PTHR37984">
    <property type="entry name" value="PROTEIN CBG26694"/>
    <property type="match status" value="1"/>
</dbReference>
<organism evidence="16 17">
    <name type="scientific">Neogobius melanostomus</name>
    <name type="common">round goby</name>
    <dbReference type="NCBI Taxonomy" id="47308"/>
    <lineage>
        <taxon>Eukaryota</taxon>
        <taxon>Metazoa</taxon>
        <taxon>Chordata</taxon>
        <taxon>Craniata</taxon>
        <taxon>Vertebrata</taxon>
        <taxon>Euteleostomi</taxon>
        <taxon>Actinopterygii</taxon>
        <taxon>Neopterygii</taxon>
        <taxon>Teleostei</taxon>
        <taxon>Neoteleostei</taxon>
        <taxon>Acanthomorphata</taxon>
        <taxon>Gobiaria</taxon>
        <taxon>Gobiiformes</taxon>
        <taxon>Gobioidei</taxon>
        <taxon>Gobiidae</taxon>
        <taxon>Benthophilinae</taxon>
        <taxon>Neogobiini</taxon>
        <taxon>Neogobius</taxon>
    </lineage>
</organism>
<dbReference type="GO" id="GO:0004190">
    <property type="term" value="F:aspartic-type endopeptidase activity"/>
    <property type="evidence" value="ECO:0007669"/>
    <property type="project" value="UniProtKB-KW"/>
</dbReference>
<dbReference type="Pfam" id="PF00385">
    <property type="entry name" value="Chromo"/>
    <property type="match status" value="1"/>
</dbReference>
<keyword evidence="6" id="KW-0460">Magnesium</keyword>
<dbReference type="FunFam" id="3.30.420.10:FF:000032">
    <property type="entry name" value="Retrovirus-related Pol polyprotein from transposon 297-like Protein"/>
    <property type="match status" value="1"/>
</dbReference>
<evidence type="ECO:0000256" key="2">
    <source>
        <dbReference type="ARBA" id="ARBA00022670"/>
    </source>
</evidence>
<evidence type="ECO:0000256" key="1">
    <source>
        <dbReference type="ARBA" id="ARBA00004123"/>
    </source>
</evidence>
<dbReference type="CDD" id="cd00024">
    <property type="entry name" value="CD_CSD"/>
    <property type="match status" value="1"/>
</dbReference>
<keyword evidence="9" id="KW-0548">Nucleotidyltransferase</keyword>
<dbReference type="InterPro" id="IPR000953">
    <property type="entry name" value="Chromo/chromo_shadow_dom"/>
</dbReference>
<keyword evidence="7" id="KW-0229">DNA integration</keyword>
<dbReference type="FunFam" id="3.30.70.270:FF:000020">
    <property type="entry name" value="Transposon Tf2-6 polyprotein-like Protein"/>
    <property type="match status" value="1"/>
</dbReference>
<evidence type="ECO:0000256" key="10">
    <source>
        <dbReference type="ARBA" id="ARBA00023125"/>
    </source>
</evidence>
<dbReference type="AlphaFoldDB" id="A0A8C6UZW3"/>
<dbReference type="PROSITE" id="PS50013">
    <property type="entry name" value="CHROMO_2"/>
    <property type="match status" value="1"/>
</dbReference>
<evidence type="ECO:0000256" key="7">
    <source>
        <dbReference type="ARBA" id="ARBA00022908"/>
    </source>
</evidence>
<dbReference type="Proteomes" id="UP000694523">
    <property type="component" value="Unplaced"/>
</dbReference>
<dbReference type="Pfam" id="PF24626">
    <property type="entry name" value="SH3_Tf2-1"/>
    <property type="match status" value="1"/>
</dbReference>
<evidence type="ECO:0000256" key="11">
    <source>
        <dbReference type="ARBA" id="ARBA00023172"/>
    </source>
</evidence>
<keyword evidence="5" id="KW-0378">Hydrolase</keyword>
<evidence type="ECO:0000256" key="13">
    <source>
        <dbReference type="ARBA" id="ARBA00039658"/>
    </source>
</evidence>
<comment type="subcellular location">
    <subcellularLocation>
        <location evidence="1">Nucleus</location>
    </subcellularLocation>
</comment>
<protein>
    <recommendedName>
        <fullName evidence="13">Gypsy retrotransposon integrase-like protein 1</fullName>
    </recommendedName>
</protein>
<dbReference type="GO" id="GO:0003887">
    <property type="term" value="F:DNA-directed DNA polymerase activity"/>
    <property type="evidence" value="ECO:0007669"/>
    <property type="project" value="UniProtKB-KW"/>
</dbReference>
<dbReference type="Pfam" id="PF17921">
    <property type="entry name" value="Integrase_H2C2"/>
    <property type="match status" value="1"/>
</dbReference>
<dbReference type="InterPro" id="IPR043502">
    <property type="entry name" value="DNA/RNA_pol_sf"/>
</dbReference>
<dbReference type="SUPFAM" id="SSF56672">
    <property type="entry name" value="DNA/RNA polymerases"/>
    <property type="match status" value="1"/>
</dbReference>
<dbReference type="InterPro" id="IPR012337">
    <property type="entry name" value="RNaseH-like_sf"/>
</dbReference>
<keyword evidence="8" id="KW-0695">RNA-directed DNA polymerase</keyword>
<dbReference type="CDD" id="cd09274">
    <property type="entry name" value="RNase_HI_RT_Ty3"/>
    <property type="match status" value="1"/>
</dbReference>
<keyword evidence="9" id="KW-0808">Transferase</keyword>
<dbReference type="InterPro" id="IPR056924">
    <property type="entry name" value="SH3_Tf2-1"/>
</dbReference>
<keyword evidence="2" id="KW-0645">Protease</keyword>